<feature type="region of interest" description="Disordered" evidence="1">
    <location>
        <begin position="1"/>
        <end position="99"/>
    </location>
</feature>
<organism evidence="2">
    <name type="scientific">Kwoniella bestiolae CBS 10118</name>
    <dbReference type="NCBI Taxonomy" id="1296100"/>
    <lineage>
        <taxon>Eukaryota</taxon>
        <taxon>Fungi</taxon>
        <taxon>Dikarya</taxon>
        <taxon>Basidiomycota</taxon>
        <taxon>Agaricomycotina</taxon>
        <taxon>Tremellomycetes</taxon>
        <taxon>Tremellales</taxon>
        <taxon>Cryptococcaceae</taxon>
        <taxon>Kwoniella</taxon>
    </lineage>
</organism>
<feature type="compositionally biased region" description="Basic and acidic residues" evidence="1">
    <location>
        <begin position="60"/>
        <end position="80"/>
    </location>
</feature>
<dbReference type="AlphaFoldDB" id="A0A1B9GGY8"/>
<reference evidence="2" key="2">
    <citation type="submission" date="2014-01" db="EMBL/GenBank/DDBJ databases">
        <title>Evolution of pathogenesis and genome organization in the Tremellales.</title>
        <authorList>
            <person name="Cuomo C."/>
            <person name="Litvintseva A."/>
            <person name="Heitman J."/>
            <person name="Chen Y."/>
            <person name="Sun S."/>
            <person name="Springer D."/>
            <person name="Dromer F."/>
            <person name="Young S."/>
            <person name="Zeng Q."/>
            <person name="Chapman S."/>
            <person name="Gujja S."/>
            <person name="Saif S."/>
            <person name="Birren B."/>
        </authorList>
    </citation>
    <scope>NUCLEOTIDE SEQUENCE</scope>
    <source>
        <strain evidence="2">CBS 10118</strain>
    </source>
</reference>
<gene>
    <name evidence="2" type="ORF">I302_01746</name>
</gene>
<feature type="compositionally biased region" description="Polar residues" evidence="1">
    <location>
        <begin position="1"/>
        <end position="59"/>
    </location>
</feature>
<dbReference type="EMBL" id="KI894018">
    <property type="protein sequence ID" value="OCF30227.1"/>
    <property type="molecule type" value="Genomic_DNA"/>
</dbReference>
<sequence length="99" mass="10582">MTDQQSSCPDVKASAQTSSGDTTALASTQAGTSQSHEGSVQVTETNKSEGSTSGNSHHQTFNDRMKELRQAALRDHHLDSDVVIATQPSQERLSRLVGQ</sequence>
<proteinExistence type="predicted"/>
<protein>
    <submittedName>
        <fullName evidence="2">Uncharacterized protein</fullName>
    </submittedName>
</protein>
<evidence type="ECO:0000313" key="2">
    <source>
        <dbReference type="EMBL" id="OCF30227.1"/>
    </source>
</evidence>
<reference evidence="2" key="1">
    <citation type="submission" date="2013-07" db="EMBL/GenBank/DDBJ databases">
        <title>The Genome Sequence of Cryptococcus bestiolae CBS10118.</title>
        <authorList>
            <consortium name="The Broad Institute Genome Sequencing Platform"/>
            <person name="Cuomo C."/>
            <person name="Litvintseva A."/>
            <person name="Chen Y."/>
            <person name="Heitman J."/>
            <person name="Sun S."/>
            <person name="Springer D."/>
            <person name="Dromer F."/>
            <person name="Young S.K."/>
            <person name="Zeng Q."/>
            <person name="Gargeya S."/>
            <person name="Fitzgerald M."/>
            <person name="Abouelleil A."/>
            <person name="Alvarado L."/>
            <person name="Berlin A.M."/>
            <person name="Chapman S.B."/>
            <person name="Dewar J."/>
            <person name="Goldberg J."/>
            <person name="Griggs A."/>
            <person name="Gujja S."/>
            <person name="Hansen M."/>
            <person name="Howarth C."/>
            <person name="Imamovic A."/>
            <person name="Larimer J."/>
            <person name="McCowan C."/>
            <person name="Murphy C."/>
            <person name="Pearson M."/>
            <person name="Priest M."/>
            <person name="Roberts A."/>
            <person name="Saif S."/>
            <person name="Shea T."/>
            <person name="Sykes S."/>
            <person name="Wortman J."/>
            <person name="Nusbaum C."/>
            <person name="Birren B."/>
        </authorList>
    </citation>
    <scope>NUCLEOTIDE SEQUENCE [LARGE SCALE GENOMIC DNA]</scope>
    <source>
        <strain evidence="2">CBS 10118</strain>
    </source>
</reference>
<accession>A0A1B9GGY8</accession>
<evidence type="ECO:0000256" key="1">
    <source>
        <dbReference type="SAM" id="MobiDB-lite"/>
    </source>
</evidence>
<name>A0A1B9GGY8_9TREE</name>
<dbReference type="VEuPathDB" id="FungiDB:I302_01746"/>